<keyword evidence="8" id="KW-1133">Transmembrane helix</keyword>
<feature type="compositionally biased region" description="Acidic residues" evidence="7">
    <location>
        <begin position="213"/>
        <end position="291"/>
    </location>
</feature>
<feature type="compositionally biased region" description="Basic and acidic residues" evidence="7">
    <location>
        <begin position="314"/>
        <end position="324"/>
    </location>
</feature>
<evidence type="ECO:0000256" key="7">
    <source>
        <dbReference type="SAM" id="MobiDB-lite"/>
    </source>
</evidence>
<feature type="compositionally biased region" description="Acidic residues" evidence="7">
    <location>
        <begin position="443"/>
        <end position="452"/>
    </location>
</feature>
<feature type="transmembrane region" description="Helical" evidence="8">
    <location>
        <begin position="1574"/>
        <end position="1598"/>
    </location>
</feature>
<dbReference type="PANTHER" id="PTHR17039:SF0">
    <property type="entry name" value="U3 SMALL NUCLEOLAR RIBONUCLEOPROTEIN PROTEIN MPP10"/>
    <property type="match status" value="1"/>
</dbReference>
<feature type="region of interest" description="Disordered" evidence="7">
    <location>
        <begin position="725"/>
        <end position="952"/>
    </location>
</feature>
<name>A0A427YRW6_9TREE</name>
<feature type="transmembrane region" description="Helical" evidence="8">
    <location>
        <begin position="1401"/>
        <end position="1425"/>
    </location>
</feature>
<dbReference type="Pfam" id="PF04006">
    <property type="entry name" value="Mpp10"/>
    <property type="match status" value="1"/>
</dbReference>
<feature type="transmembrane region" description="Helical" evidence="8">
    <location>
        <begin position="1639"/>
        <end position="1656"/>
    </location>
</feature>
<feature type="transmembrane region" description="Helical" evidence="8">
    <location>
        <begin position="1446"/>
        <end position="1468"/>
    </location>
</feature>
<feature type="transmembrane region" description="Helical" evidence="8">
    <location>
        <begin position="1610"/>
        <end position="1627"/>
    </location>
</feature>
<feature type="region of interest" description="Disordered" evidence="7">
    <location>
        <begin position="673"/>
        <end position="697"/>
    </location>
</feature>
<evidence type="ECO:0000256" key="8">
    <source>
        <dbReference type="SAM" id="Phobius"/>
    </source>
</evidence>
<proteinExistence type="inferred from homology"/>
<dbReference type="GO" id="GO:0005732">
    <property type="term" value="C:sno(s)RNA-containing ribonucleoprotein complex"/>
    <property type="evidence" value="ECO:0007669"/>
    <property type="project" value="InterPro"/>
</dbReference>
<dbReference type="EMBL" id="RSCD01000003">
    <property type="protein sequence ID" value="RSH93812.1"/>
    <property type="molecule type" value="Genomic_DNA"/>
</dbReference>
<feature type="compositionally biased region" description="Acidic residues" evidence="7">
    <location>
        <begin position="144"/>
        <end position="174"/>
    </location>
</feature>
<evidence type="ECO:0000256" key="1">
    <source>
        <dbReference type="ARBA" id="ARBA00004604"/>
    </source>
</evidence>
<organism evidence="9 10">
    <name type="scientific">Saitozyma podzolica</name>
    <dbReference type="NCBI Taxonomy" id="1890683"/>
    <lineage>
        <taxon>Eukaryota</taxon>
        <taxon>Fungi</taxon>
        <taxon>Dikarya</taxon>
        <taxon>Basidiomycota</taxon>
        <taxon>Agaricomycotina</taxon>
        <taxon>Tremellomycetes</taxon>
        <taxon>Tremellales</taxon>
        <taxon>Trimorphomycetaceae</taxon>
        <taxon>Saitozyma</taxon>
    </lineage>
</organism>
<feature type="compositionally biased region" description="Basic residues" evidence="7">
    <location>
        <begin position="806"/>
        <end position="817"/>
    </location>
</feature>
<keyword evidence="2" id="KW-0690">Ribosome biogenesis</keyword>
<dbReference type="GO" id="GO:0032040">
    <property type="term" value="C:small-subunit processome"/>
    <property type="evidence" value="ECO:0007669"/>
    <property type="project" value="TreeGrafter"/>
</dbReference>
<comment type="similarity">
    <text evidence="6">Belongs to the MPP10 family.</text>
</comment>
<feature type="compositionally biased region" description="Polar residues" evidence="7">
    <location>
        <begin position="879"/>
        <end position="893"/>
    </location>
</feature>
<feature type="compositionally biased region" description="Low complexity" evidence="7">
    <location>
        <begin position="794"/>
        <end position="805"/>
    </location>
</feature>
<gene>
    <name evidence="9" type="ORF">EHS25_006460</name>
</gene>
<dbReference type="PANTHER" id="PTHR17039">
    <property type="entry name" value="U3 SMALL NUCLEOLAR RIBONUCLEOPROTEIN PROTEIN MPP10"/>
    <property type="match status" value="1"/>
</dbReference>
<keyword evidence="8" id="KW-0812">Transmembrane</keyword>
<keyword evidence="4" id="KW-0539">Nucleus</keyword>
<comment type="subcellular location">
    <subcellularLocation>
        <location evidence="1">Nucleus</location>
        <location evidence="1">Nucleolus</location>
    </subcellularLocation>
</comment>
<feature type="compositionally biased region" description="Gly residues" evidence="7">
    <location>
        <begin position="897"/>
        <end position="909"/>
    </location>
</feature>
<evidence type="ECO:0000256" key="2">
    <source>
        <dbReference type="ARBA" id="ARBA00022517"/>
    </source>
</evidence>
<dbReference type="GO" id="GO:0006364">
    <property type="term" value="P:rRNA processing"/>
    <property type="evidence" value="ECO:0007669"/>
    <property type="project" value="UniProtKB-KW"/>
</dbReference>
<evidence type="ECO:0000256" key="3">
    <source>
        <dbReference type="ARBA" id="ARBA00022552"/>
    </source>
</evidence>
<evidence type="ECO:0000313" key="9">
    <source>
        <dbReference type="EMBL" id="RSH93812.1"/>
    </source>
</evidence>
<feature type="transmembrane region" description="Helical" evidence="8">
    <location>
        <begin position="1702"/>
        <end position="1721"/>
    </location>
</feature>
<feature type="compositionally biased region" description="Basic and acidic residues" evidence="7">
    <location>
        <begin position="387"/>
        <end position="397"/>
    </location>
</feature>
<evidence type="ECO:0008006" key="11">
    <source>
        <dbReference type="Google" id="ProtNLM"/>
    </source>
</evidence>
<keyword evidence="3" id="KW-0698">rRNA processing</keyword>
<dbReference type="Proteomes" id="UP000279259">
    <property type="component" value="Unassembled WGS sequence"/>
</dbReference>
<feature type="compositionally biased region" description="Basic residues" evidence="7">
    <location>
        <begin position="680"/>
        <end position="693"/>
    </location>
</feature>
<reference evidence="9 10" key="1">
    <citation type="submission" date="2018-11" db="EMBL/GenBank/DDBJ databases">
        <title>Genome sequence of Saitozyma podzolica DSM 27192.</title>
        <authorList>
            <person name="Aliyu H."/>
            <person name="Gorte O."/>
            <person name="Ochsenreither K."/>
        </authorList>
    </citation>
    <scope>NUCLEOTIDE SEQUENCE [LARGE SCALE GENOMIC DNA]</scope>
    <source>
        <strain evidence="9 10">DSM 27192</strain>
    </source>
</reference>
<keyword evidence="10" id="KW-1185">Reference proteome</keyword>
<keyword evidence="8" id="KW-0472">Membrane</keyword>
<comment type="caution">
    <text evidence="9">The sequence shown here is derived from an EMBL/GenBank/DDBJ whole genome shotgun (WGS) entry which is preliminary data.</text>
</comment>
<dbReference type="InterPro" id="IPR012173">
    <property type="entry name" value="Mpp10"/>
</dbReference>
<feature type="compositionally biased region" description="Low complexity" evidence="7">
    <location>
        <begin position="768"/>
        <end position="779"/>
    </location>
</feature>
<accession>A0A427YRW6</accession>
<feature type="region of interest" description="Disordered" evidence="7">
    <location>
        <begin position="1199"/>
        <end position="1220"/>
    </location>
</feature>
<feature type="region of interest" description="Disordered" evidence="7">
    <location>
        <begin position="364"/>
        <end position="459"/>
    </location>
</feature>
<dbReference type="STRING" id="1890683.A0A427YRW6"/>
<evidence type="ECO:0000313" key="10">
    <source>
        <dbReference type="Proteomes" id="UP000279259"/>
    </source>
</evidence>
<evidence type="ECO:0000256" key="6">
    <source>
        <dbReference type="ARBA" id="ARBA00029455"/>
    </source>
</evidence>
<feature type="transmembrane region" description="Helical" evidence="8">
    <location>
        <begin position="1662"/>
        <end position="1681"/>
    </location>
</feature>
<evidence type="ECO:0000256" key="4">
    <source>
        <dbReference type="ARBA" id="ARBA00023242"/>
    </source>
</evidence>
<sequence>MSAEAPILDKPLPGSLARLVELLQDGAHLLIVGDESISQAALLATKQIFDLALACEPLSHPHLHPFLASILETPAPTLRSSTLAKTMGKQPSPPPAPAPEEVLPYTPLGELTVEGMEPEQVWQQLELRSEGIGKVVKEVGAGEGNDEDEDEEGEGSSDEDEDGWEDGSDEEMTIEEFKRMMAEQGIDDEDEEGSGGDSEDEDEEGFRLRDEMSDGDDDEREEEEEEEDEEGEDEDEDEEEVSDEDEEDEGDEEDEYDQLEMDGLDVDMGSDEEDDDDAGSAEDDQGEDANDDLPGPSRRHRHPTLDDEFFSIDDFNRMTEEAEAGRLSSGRLGGEDDDDDGDIADIGSMMLSGREEEEGIMYTDFFDAPKRAGPVNGQGKGKGKSKSKAEKGKGERKGKGKGVRFGEEEEDAEMNDEDDEDDKDDEEEDAGRGVMGRVKGDLFDDDEEEQEEQILSTHEKQQLALAKQIAELEGQAIGPKDWTLLGEASSRARPENSLLEEDLDFEQVGKVVPVITDEVVQSLEEMIKKRIIDNNFDSTVRVRAYEPTPFLPSRYFELQDTQSSKSLAQIYEEEYQAAAAGGKVVDARDEKLKKEHEEIDKIWSEICYKLDALSSLNFVPKQPKASITTITNLPTTSMESALPPTSASTTLLAPEELFNPPTAPSLVARSELTPEEAQRARQRARKVKQSRNRKLGDMAELYGKKKGAKAEKEEALKNLVKGGKGVTVVGKGDKEAGKARKRQGGDGEGEREDGKRLKLAVLPRRKAPASSVSSTTTPSDRPLLRAPQPRPHSFPHSSTHPASSSHVHHHHRSRPRSVSRTSSSPSPPPLPVSPRSSSLAFPREAREKRRSFTAPRTPRSARAHLGTGNSLRLDHPAGESSTRSHSGPGSDSVNGAGRAGGTAGTGSTGSTGWSYGYPDESPVNGLNGDDRGWSTQYGASASSPGGGSEEERGENYFVSARGDETEVELEREGSSALGTGTSAQANLGSLGSLGLSEMRKSGTPKIRQGEGAWLAGIPADEEEVRRRTVAGCGDAGRVEAGSGNANSLRFLSLPRFANESADATPESEITLLVGLSIIYVTFRVRPSPPRSPVSSSHGRPQSPLVASFALAQSTGHSQVRERAPRMSTSHGTSGFMASSPSGMRDELRTAQATAGEEDEVFGVGARGCVWGTAGREYRGSDRRYSERVDHRVPISTRFHAHPAAPRVAGTASTAGQRRNQGTLGTRHFAAEPGTAIHPVLVCTPRSSCMVASPRGSTHQAGVSAARNTREQYDGARQQRAAACHRRIECDVQLAQPDGCERDVLAPKRRMAQNKERCRFLVPRHGWLRRRQDRDSAHRSWCLVRIYVCVRLARRGFTLGELAVVCNAATALLMETVNMTRMNIRILRIPYIKTYRLPTPLLTFQLALIPGSLLAGFLLSPLLYLSRHLAQRPAHRLRFPHEKPIHRRLLALGFYAGAALVCGGLVGTWTKWCLDWRDPFAWVVLWLLEGRRAWTRPALISYWGALAAISVAGWSRQLSRARRHRRYVVPGVRETGATHSHDGGDVSGLSGVASQMMDAADQRMPTLSVNARRKFFHALAVVMFVPGIAVDPAFTHLSFSVAFAAFTFAEYIRYFALWPFGVSVHLFLNEFLDSKDSGTAILSHFYLLAGCASPLWLEGPSEILAYFGVLSLGVGDALASIVGRRVGKVRWSAAGGKTVEGSVAFLGSVLVSTIFLWAFGAVGNFRPVPYVVATALATLLEAFSAQNDNLILPMYGWAVGTLLGV</sequence>
<feature type="compositionally biased region" description="Acidic residues" evidence="7">
    <location>
        <begin position="185"/>
        <end position="204"/>
    </location>
</feature>
<protein>
    <recommendedName>
        <fullName evidence="11">Dolichol kinase</fullName>
    </recommendedName>
</protein>
<feature type="transmembrane region" description="Helical" evidence="8">
    <location>
        <begin position="1493"/>
        <end position="1514"/>
    </location>
</feature>
<feature type="region of interest" description="Disordered" evidence="7">
    <location>
        <begin position="133"/>
        <end position="346"/>
    </location>
</feature>
<evidence type="ECO:0000256" key="5">
    <source>
        <dbReference type="ARBA" id="ARBA00023274"/>
    </source>
</evidence>
<dbReference type="OrthoDB" id="377083at2759"/>
<feature type="region of interest" description="Disordered" evidence="7">
    <location>
        <begin position="83"/>
        <end position="103"/>
    </location>
</feature>
<feature type="compositionally biased region" description="Polar residues" evidence="7">
    <location>
        <begin position="1210"/>
        <end position="1220"/>
    </location>
</feature>
<feature type="compositionally biased region" description="Polar residues" evidence="7">
    <location>
        <begin position="1126"/>
        <end position="1141"/>
    </location>
</feature>
<dbReference type="GO" id="GO:0034457">
    <property type="term" value="C:Mpp10 complex"/>
    <property type="evidence" value="ECO:0007669"/>
    <property type="project" value="InterPro"/>
</dbReference>
<feature type="region of interest" description="Disordered" evidence="7">
    <location>
        <begin position="1112"/>
        <end position="1143"/>
    </location>
</feature>
<feature type="compositionally biased region" description="Acidic residues" evidence="7">
    <location>
        <begin position="407"/>
        <end position="429"/>
    </location>
</feature>
<keyword evidence="5" id="KW-0687">Ribonucleoprotein</keyword>